<dbReference type="EMBL" id="CP118627">
    <property type="protein sequence ID" value="WEA14881.1"/>
    <property type="molecule type" value="Genomic_DNA"/>
</dbReference>
<name>A0AAX3NH20_9LACT</name>
<proteinExistence type="predicted"/>
<evidence type="ECO:0000313" key="2">
    <source>
        <dbReference type="Proteomes" id="UP001217324"/>
    </source>
</evidence>
<sequence>MVSFKPIPKNLLIHEVSYISPEKEGDGSIGGNTDQEPKIIKRVRFNPNHKLIKKPGNVESFTTGVLFIDAVNSTPFISPAEGGTILFKGRKLKVLECKEAYTDQAEVHHLEVMLQ</sequence>
<dbReference type="Pfam" id="PF10665">
    <property type="entry name" value="Minor_capsid_1"/>
    <property type="match status" value="1"/>
</dbReference>
<dbReference type="Proteomes" id="UP001217324">
    <property type="component" value="Chromosome"/>
</dbReference>
<accession>A0AAX3NH20</accession>
<protein>
    <submittedName>
        <fullName evidence="1">Minor capsid protein</fullName>
    </submittedName>
</protein>
<dbReference type="RefSeq" id="WP_270530068.1">
    <property type="nucleotide sequence ID" value="NZ_CP118627.1"/>
</dbReference>
<dbReference type="AlphaFoldDB" id="A0AAX3NH20"/>
<evidence type="ECO:0000313" key="1">
    <source>
        <dbReference type="EMBL" id="WEA14881.1"/>
    </source>
</evidence>
<reference evidence="1" key="1">
    <citation type="submission" date="2023-02" db="EMBL/GenBank/DDBJ databases">
        <title>Comparative genomics and fermentation flavor characterization of five lactic acid bacteria reveal flavor biosynthesis metabolic pathways in fermented muskmelon puree.</title>
        <authorList>
            <person name="Yuan L."/>
            <person name="Li M."/>
            <person name="Xu X."/>
            <person name="Lao F."/>
            <person name="Wu J."/>
        </authorList>
    </citation>
    <scope>NUCLEOTIDE SEQUENCE</scope>
    <source>
        <strain evidence="1">Pa-2</strain>
    </source>
</reference>
<dbReference type="InterPro" id="IPR019612">
    <property type="entry name" value="Minor_capsid_put"/>
</dbReference>
<organism evidence="1 2">
    <name type="scientific">Lactococcus garvieae</name>
    <dbReference type="NCBI Taxonomy" id="1363"/>
    <lineage>
        <taxon>Bacteria</taxon>
        <taxon>Bacillati</taxon>
        <taxon>Bacillota</taxon>
        <taxon>Bacilli</taxon>
        <taxon>Lactobacillales</taxon>
        <taxon>Streptococcaceae</taxon>
        <taxon>Lactococcus</taxon>
    </lineage>
</organism>
<gene>
    <name evidence="1" type="ORF">PWF74_05070</name>
</gene>